<organism evidence="1 2">
    <name type="scientific">Forsythia ovata</name>
    <dbReference type="NCBI Taxonomy" id="205694"/>
    <lineage>
        <taxon>Eukaryota</taxon>
        <taxon>Viridiplantae</taxon>
        <taxon>Streptophyta</taxon>
        <taxon>Embryophyta</taxon>
        <taxon>Tracheophyta</taxon>
        <taxon>Spermatophyta</taxon>
        <taxon>Magnoliopsida</taxon>
        <taxon>eudicotyledons</taxon>
        <taxon>Gunneridae</taxon>
        <taxon>Pentapetalae</taxon>
        <taxon>asterids</taxon>
        <taxon>lamiids</taxon>
        <taxon>Lamiales</taxon>
        <taxon>Oleaceae</taxon>
        <taxon>Forsythieae</taxon>
        <taxon>Forsythia</taxon>
    </lineage>
</organism>
<proteinExistence type="predicted"/>
<comment type="caution">
    <text evidence="1">The sequence shown here is derived from an EMBL/GenBank/DDBJ whole genome shotgun (WGS) entry which is preliminary data.</text>
</comment>
<dbReference type="EMBL" id="JBFOLJ010000004">
    <property type="protein sequence ID" value="KAL2544535.1"/>
    <property type="molecule type" value="Genomic_DNA"/>
</dbReference>
<name>A0ABD1W7X8_9LAMI</name>
<evidence type="ECO:0000313" key="1">
    <source>
        <dbReference type="EMBL" id="KAL2544535.1"/>
    </source>
</evidence>
<accession>A0ABD1W7X8</accession>
<protein>
    <submittedName>
        <fullName evidence="1">Uncharacterized protein</fullName>
    </submittedName>
</protein>
<dbReference type="AlphaFoldDB" id="A0ABD1W7X8"/>
<dbReference type="Proteomes" id="UP001604277">
    <property type="component" value="Unassembled WGS sequence"/>
</dbReference>
<keyword evidence="2" id="KW-1185">Reference proteome</keyword>
<gene>
    <name evidence="1" type="ORF">Fot_13768</name>
</gene>
<evidence type="ECO:0000313" key="2">
    <source>
        <dbReference type="Proteomes" id="UP001604277"/>
    </source>
</evidence>
<sequence>MSDSDDGSQIEEKQKRLELEQVKALEKSFELGNKLEHEGRWNHSGHGQNNKNFTKSGHFCPSLKMDILYGGYLCSRTKKPKMLPFRSMLLHANIKSATEA</sequence>
<reference evidence="2" key="1">
    <citation type="submission" date="2024-07" db="EMBL/GenBank/DDBJ databases">
        <title>Two chromosome-level genome assemblies of Korean endemic species Abeliophyllum distichum and Forsythia ovata (Oleaceae).</title>
        <authorList>
            <person name="Jang H."/>
        </authorList>
    </citation>
    <scope>NUCLEOTIDE SEQUENCE [LARGE SCALE GENOMIC DNA]</scope>
</reference>